<dbReference type="Proteomes" id="UP000313359">
    <property type="component" value="Unassembled WGS sequence"/>
</dbReference>
<evidence type="ECO:0000313" key="2">
    <source>
        <dbReference type="EMBL" id="RPD57820.1"/>
    </source>
</evidence>
<name>A0A5C2S2U6_9APHY</name>
<organism evidence="2 3">
    <name type="scientific">Lentinus tigrinus ALCF2SS1-6</name>
    <dbReference type="NCBI Taxonomy" id="1328759"/>
    <lineage>
        <taxon>Eukaryota</taxon>
        <taxon>Fungi</taxon>
        <taxon>Dikarya</taxon>
        <taxon>Basidiomycota</taxon>
        <taxon>Agaricomycotina</taxon>
        <taxon>Agaricomycetes</taxon>
        <taxon>Polyporales</taxon>
        <taxon>Polyporaceae</taxon>
        <taxon>Lentinus</taxon>
    </lineage>
</organism>
<accession>A0A5C2S2U6</accession>
<feature type="transmembrane region" description="Helical" evidence="1">
    <location>
        <begin position="12"/>
        <end position="30"/>
    </location>
</feature>
<gene>
    <name evidence="2" type="ORF">L227DRAFT_655127</name>
</gene>
<dbReference type="EMBL" id="ML122278">
    <property type="protein sequence ID" value="RPD57820.1"/>
    <property type="molecule type" value="Genomic_DNA"/>
</dbReference>
<keyword evidence="1" id="KW-0472">Membrane</keyword>
<evidence type="ECO:0000256" key="1">
    <source>
        <dbReference type="SAM" id="Phobius"/>
    </source>
</evidence>
<reference evidence="2" key="1">
    <citation type="journal article" date="2018" name="Genome Biol. Evol.">
        <title>Genomics and development of Lentinus tigrinus, a white-rot wood-decaying mushroom with dimorphic fruiting bodies.</title>
        <authorList>
            <person name="Wu B."/>
            <person name="Xu Z."/>
            <person name="Knudson A."/>
            <person name="Carlson A."/>
            <person name="Chen N."/>
            <person name="Kovaka S."/>
            <person name="LaButti K."/>
            <person name="Lipzen A."/>
            <person name="Pennachio C."/>
            <person name="Riley R."/>
            <person name="Schakwitz W."/>
            <person name="Umezawa K."/>
            <person name="Ohm R.A."/>
            <person name="Grigoriev I.V."/>
            <person name="Nagy L.G."/>
            <person name="Gibbons J."/>
            <person name="Hibbett D."/>
        </authorList>
    </citation>
    <scope>NUCLEOTIDE SEQUENCE [LARGE SCALE GENOMIC DNA]</scope>
    <source>
        <strain evidence="2">ALCF2SS1-6</strain>
    </source>
</reference>
<keyword evidence="1" id="KW-1133">Transmembrane helix</keyword>
<evidence type="ECO:0000313" key="3">
    <source>
        <dbReference type="Proteomes" id="UP000313359"/>
    </source>
</evidence>
<keyword evidence="1" id="KW-0812">Transmembrane</keyword>
<sequence>MATDAVFDTWAVFMYIFTIAVTMPVLFRAIHRNLPSGRIHALRSALVDLDEVFQHSLESGFLSDFAATTIRGRVIALHVRTDALHFRAMKATTFRADFMNAFRGLSCEISQVIRDVRALRGKISAMALDELVIRQPQVALSGQSWWRHQGALPIQNPLSNNYHAIMGTSSSSPESARYAIVVATFIVVVKFGR</sequence>
<dbReference type="OrthoDB" id="2757612at2759"/>
<proteinExistence type="predicted"/>
<dbReference type="AlphaFoldDB" id="A0A5C2S2U6"/>
<protein>
    <submittedName>
        <fullName evidence="2">Uncharacterized protein</fullName>
    </submittedName>
</protein>
<keyword evidence="3" id="KW-1185">Reference proteome</keyword>